<dbReference type="EMBL" id="ML741821">
    <property type="protein sequence ID" value="KAE8324175.1"/>
    <property type="molecule type" value="Genomic_DNA"/>
</dbReference>
<proteinExistence type="predicted"/>
<dbReference type="Proteomes" id="UP000325945">
    <property type="component" value="Unassembled WGS sequence"/>
</dbReference>
<name>A0A5N6WTF3_9EURO</name>
<accession>A0A5N6WTF3</accession>
<organism evidence="1 2">
    <name type="scientific">Aspergillus sergii</name>
    <dbReference type="NCBI Taxonomy" id="1034303"/>
    <lineage>
        <taxon>Eukaryota</taxon>
        <taxon>Fungi</taxon>
        <taxon>Dikarya</taxon>
        <taxon>Ascomycota</taxon>
        <taxon>Pezizomycotina</taxon>
        <taxon>Eurotiomycetes</taxon>
        <taxon>Eurotiomycetidae</taxon>
        <taxon>Eurotiales</taxon>
        <taxon>Aspergillaceae</taxon>
        <taxon>Aspergillus</taxon>
        <taxon>Aspergillus subgen. Circumdati</taxon>
    </lineage>
</organism>
<sequence length="170" mass="19321">MTRAYRFSQAPKEEHLLLMIITKDGSCFSNLTLLTLPTFSFELSLTLARPCFKRQLSFGRTQYREGRWYASIGYDMTCKYLLSTGCLNRVLVLLFSHPSPFSLSLSVPIASQNKFKVLYTPPLVLTSISISTFKQCKVSAAHLGLYRCVKSDQSQVTRSCCSSIYCRIER</sequence>
<protein>
    <submittedName>
        <fullName evidence="1">Uncharacterized protein</fullName>
    </submittedName>
</protein>
<evidence type="ECO:0000313" key="1">
    <source>
        <dbReference type="EMBL" id="KAE8324175.1"/>
    </source>
</evidence>
<evidence type="ECO:0000313" key="2">
    <source>
        <dbReference type="Proteomes" id="UP000325945"/>
    </source>
</evidence>
<gene>
    <name evidence="1" type="ORF">BDV39DRAFT_126190</name>
</gene>
<keyword evidence="2" id="KW-1185">Reference proteome</keyword>
<dbReference type="AlphaFoldDB" id="A0A5N6WTF3"/>
<reference evidence="2" key="1">
    <citation type="submission" date="2019-04" db="EMBL/GenBank/DDBJ databases">
        <title>Friends and foes A comparative genomics studyof 23 Aspergillus species from section Flavi.</title>
        <authorList>
            <consortium name="DOE Joint Genome Institute"/>
            <person name="Kjaerbolling I."/>
            <person name="Vesth T."/>
            <person name="Frisvad J.C."/>
            <person name="Nybo J.L."/>
            <person name="Theobald S."/>
            <person name="Kildgaard S."/>
            <person name="Isbrandt T."/>
            <person name="Kuo A."/>
            <person name="Sato A."/>
            <person name="Lyhne E.K."/>
            <person name="Kogle M.E."/>
            <person name="Wiebenga A."/>
            <person name="Kun R.S."/>
            <person name="Lubbers R.J."/>
            <person name="Makela M.R."/>
            <person name="Barry K."/>
            <person name="Chovatia M."/>
            <person name="Clum A."/>
            <person name="Daum C."/>
            <person name="Haridas S."/>
            <person name="He G."/>
            <person name="LaButti K."/>
            <person name="Lipzen A."/>
            <person name="Mondo S."/>
            <person name="Riley R."/>
            <person name="Salamov A."/>
            <person name="Simmons B.A."/>
            <person name="Magnuson J.K."/>
            <person name="Henrissat B."/>
            <person name="Mortensen U.H."/>
            <person name="Larsen T.O."/>
            <person name="Devries R.P."/>
            <person name="Grigoriev I.V."/>
            <person name="Machida M."/>
            <person name="Baker S.E."/>
            <person name="Andersen M.R."/>
        </authorList>
    </citation>
    <scope>NUCLEOTIDE SEQUENCE [LARGE SCALE GENOMIC DNA]</scope>
    <source>
        <strain evidence="2">CBS 130017</strain>
    </source>
</reference>